<keyword evidence="1 4" id="KW-0808">Transferase</keyword>
<dbReference type="PANTHER" id="PTHR13398">
    <property type="entry name" value="GDP-FUCOSE PROTEIN O-FUCOSYLTRANSFERASE 2"/>
    <property type="match status" value="1"/>
</dbReference>
<evidence type="ECO:0000313" key="5">
    <source>
        <dbReference type="Proteomes" id="UP000245207"/>
    </source>
</evidence>
<keyword evidence="5" id="KW-1185">Reference proteome</keyword>
<reference evidence="4 5" key="1">
    <citation type="journal article" date="2018" name="Mol. Plant">
        <title>The genome of Artemisia annua provides insight into the evolution of Asteraceae family and artemisinin biosynthesis.</title>
        <authorList>
            <person name="Shen Q."/>
            <person name="Zhang L."/>
            <person name="Liao Z."/>
            <person name="Wang S."/>
            <person name="Yan T."/>
            <person name="Shi P."/>
            <person name="Liu M."/>
            <person name="Fu X."/>
            <person name="Pan Q."/>
            <person name="Wang Y."/>
            <person name="Lv Z."/>
            <person name="Lu X."/>
            <person name="Zhang F."/>
            <person name="Jiang W."/>
            <person name="Ma Y."/>
            <person name="Chen M."/>
            <person name="Hao X."/>
            <person name="Li L."/>
            <person name="Tang Y."/>
            <person name="Lv G."/>
            <person name="Zhou Y."/>
            <person name="Sun X."/>
            <person name="Brodelius P.E."/>
            <person name="Rose J.K.C."/>
            <person name="Tang K."/>
        </authorList>
    </citation>
    <scope>NUCLEOTIDE SEQUENCE [LARGE SCALE GENOMIC DNA]</scope>
    <source>
        <strain evidence="5">cv. Huhao1</strain>
        <tissue evidence="4">Leaf</tissue>
    </source>
</reference>
<dbReference type="GO" id="GO:0046922">
    <property type="term" value="F:peptide-O-fucosyltransferase activity"/>
    <property type="evidence" value="ECO:0007669"/>
    <property type="project" value="InterPro"/>
</dbReference>
<sequence>MEIPFFDCSSPPCVPARIRRRLTESKTSYSTVEEIEAKLRNADLRRQVLCYFSSPQQCYVDDKHVKNLKGIEVTMNEVKIVWNEDVKKPTDRTMQEVVDKFTCNDEVLAIRNVFFADVEK</sequence>
<dbReference type="EMBL" id="PKPP01018402">
    <property type="protein sequence ID" value="PWA36289.1"/>
    <property type="molecule type" value="Genomic_DNA"/>
</dbReference>
<keyword evidence="3" id="KW-0119">Carbohydrate metabolism</keyword>
<keyword evidence="4" id="KW-0328">Glycosyltransferase</keyword>
<name>A0A2U1KHM1_ARTAN</name>
<evidence type="ECO:0000256" key="2">
    <source>
        <dbReference type="ARBA" id="ARBA00023253"/>
    </source>
</evidence>
<dbReference type="GO" id="GO:0006004">
    <property type="term" value="P:fucose metabolic process"/>
    <property type="evidence" value="ECO:0007669"/>
    <property type="project" value="UniProtKB-KW"/>
</dbReference>
<evidence type="ECO:0000313" key="4">
    <source>
        <dbReference type="EMBL" id="PWA36289.1"/>
    </source>
</evidence>
<evidence type="ECO:0000256" key="1">
    <source>
        <dbReference type="ARBA" id="ARBA00022679"/>
    </source>
</evidence>
<dbReference type="OrthoDB" id="276323at2759"/>
<dbReference type="InterPro" id="IPR045130">
    <property type="entry name" value="OFUT2-like"/>
</dbReference>
<protein>
    <submittedName>
        <fullName evidence="4">O-fucosyltransferase family protein</fullName>
    </submittedName>
</protein>
<dbReference type="PANTHER" id="PTHR13398:SF0">
    <property type="entry name" value="GDP-FUCOSE PROTEIN O-FUCOSYLTRANSFERASE 2"/>
    <property type="match status" value="1"/>
</dbReference>
<accession>A0A2U1KHM1</accession>
<evidence type="ECO:0000256" key="3">
    <source>
        <dbReference type="ARBA" id="ARBA00023277"/>
    </source>
</evidence>
<comment type="caution">
    <text evidence="4">The sequence shown here is derived from an EMBL/GenBank/DDBJ whole genome shotgun (WGS) entry which is preliminary data.</text>
</comment>
<proteinExistence type="predicted"/>
<gene>
    <name evidence="4" type="ORF">CTI12_AA601360</name>
</gene>
<organism evidence="4 5">
    <name type="scientific">Artemisia annua</name>
    <name type="common">Sweet wormwood</name>
    <dbReference type="NCBI Taxonomy" id="35608"/>
    <lineage>
        <taxon>Eukaryota</taxon>
        <taxon>Viridiplantae</taxon>
        <taxon>Streptophyta</taxon>
        <taxon>Embryophyta</taxon>
        <taxon>Tracheophyta</taxon>
        <taxon>Spermatophyta</taxon>
        <taxon>Magnoliopsida</taxon>
        <taxon>eudicotyledons</taxon>
        <taxon>Gunneridae</taxon>
        <taxon>Pentapetalae</taxon>
        <taxon>asterids</taxon>
        <taxon>campanulids</taxon>
        <taxon>Asterales</taxon>
        <taxon>Asteraceae</taxon>
        <taxon>Asteroideae</taxon>
        <taxon>Anthemideae</taxon>
        <taxon>Artemisiinae</taxon>
        <taxon>Artemisia</taxon>
    </lineage>
</organism>
<dbReference type="Proteomes" id="UP000245207">
    <property type="component" value="Unassembled WGS sequence"/>
</dbReference>
<keyword evidence="2" id="KW-0294">Fucose metabolism</keyword>
<dbReference type="AlphaFoldDB" id="A0A2U1KHM1"/>
<dbReference type="STRING" id="35608.A0A2U1KHM1"/>